<dbReference type="SUPFAM" id="SSF53474">
    <property type="entry name" value="alpha/beta-Hydrolases"/>
    <property type="match status" value="1"/>
</dbReference>
<evidence type="ECO:0000259" key="1">
    <source>
        <dbReference type="Pfam" id="PF12146"/>
    </source>
</evidence>
<gene>
    <name evidence="2" type="ORF">HOP12_08675</name>
</gene>
<evidence type="ECO:0000313" key="3">
    <source>
        <dbReference type="Proteomes" id="UP000580839"/>
    </source>
</evidence>
<accession>A0A849SN35</accession>
<reference evidence="2 3" key="1">
    <citation type="submission" date="2020-04" db="EMBL/GenBank/DDBJ databases">
        <title>Metagenomic profiling of ammonia- and methane-oxidizing microorganisms in a Dutch drinking water treatment plant.</title>
        <authorList>
            <person name="Poghosyan L."/>
            <person name="Leucker S."/>
        </authorList>
    </citation>
    <scope>NUCLEOTIDE SEQUENCE [LARGE SCALE GENOMIC DNA]</scope>
    <source>
        <strain evidence="2">S-RSF-IL-03</strain>
    </source>
</reference>
<protein>
    <recommendedName>
        <fullName evidence="1">Serine aminopeptidase S33 domain-containing protein</fullName>
    </recommendedName>
</protein>
<dbReference type="InterPro" id="IPR029058">
    <property type="entry name" value="AB_hydrolase_fold"/>
</dbReference>
<proteinExistence type="predicted"/>
<dbReference type="InterPro" id="IPR022742">
    <property type="entry name" value="Hydrolase_4"/>
</dbReference>
<organism evidence="2 3">
    <name type="scientific">Eiseniibacteriota bacterium</name>
    <dbReference type="NCBI Taxonomy" id="2212470"/>
    <lineage>
        <taxon>Bacteria</taxon>
        <taxon>Candidatus Eiseniibacteriota</taxon>
    </lineage>
</organism>
<sequence>MPWIETPEQIERARAERAVVVPTPRGELFGILTPPDPTVPPAGRCAILFTRPRSHRNRMWVEGARRLAARGLHAFRFDYHGCGDSGGDASYLDPNRPYREDAVAVIRFLREHFGQRRFVVCGTCFDARTALSAFMDEGDAIDGLVFMAAPVMELKTMTLVHADQKDWRHLARALRNPENWRSLARRERWSYMSRVLGRVTGNSLRGGHDEDALPLASSFLEHFRALVRSRARALFLYGSEDAEYESFRVAERSVFPRLRPSERARFEIEVWPGTVHGFLEMPRQRETFARALGWIEALASTPDVRTDATAAPGTRA</sequence>
<name>A0A849SN35_UNCEI</name>
<dbReference type="EMBL" id="JABFRW010000102">
    <property type="protein sequence ID" value="NOT34227.1"/>
    <property type="molecule type" value="Genomic_DNA"/>
</dbReference>
<dbReference type="Pfam" id="PF12146">
    <property type="entry name" value="Hydrolase_4"/>
    <property type="match status" value="1"/>
</dbReference>
<dbReference type="Proteomes" id="UP000580839">
    <property type="component" value="Unassembled WGS sequence"/>
</dbReference>
<dbReference type="AlphaFoldDB" id="A0A849SN35"/>
<evidence type="ECO:0000313" key="2">
    <source>
        <dbReference type="EMBL" id="NOT34227.1"/>
    </source>
</evidence>
<feature type="domain" description="Serine aminopeptidase S33" evidence="1">
    <location>
        <begin position="63"/>
        <end position="164"/>
    </location>
</feature>
<comment type="caution">
    <text evidence="2">The sequence shown here is derived from an EMBL/GenBank/DDBJ whole genome shotgun (WGS) entry which is preliminary data.</text>
</comment>
<dbReference type="Gene3D" id="3.40.50.1820">
    <property type="entry name" value="alpha/beta hydrolase"/>
    <property type="match status" value="1"/>
</dbReference>